<dbReference type="Gene3D" id="2.130.10.10">
    <property type="entry name" value="YVTN repeat-like/Quinoprotein amine dehydrogenase"/>
    <property type="match status" value="1"/>
</dbReference>
<organism evidence="5 6">
    <name type="scientific">Haematococcus lacustris</name>
    <name type="common">Green alga</name>
    <name type="synonym">Haematococcus pluvialis</name>
    <dbReference type="NCBI Taxonomy" id="44745"/>
    <lineage>
        <taxon>Eukaryota</taxon>
        <taxon>Viridiplantae</taxon>
        <taxon>Chlorophyta</taxon>
        <taxon>core chlorophytes</taxon>
        <taxon>Chlorophyceae</taxon>
        <taxon>CS clade</taxon>
        <taxon>Chlamydomonadales</taxon>
        <taxon>Haematococcaceae</taxon>
        <taxon>Haematococcus</taxon>
    </lineage>
</organism>
<comment type="similarity">
    <text evidence="3">Belongs to the WD repeat MORG1 family.</text>
</comment>
<comment type="caution">
    <text evidence="5">The sequence shown here is derived from an EMBL/GenBank/DDBJ whole genome shotgun (WGS) entry which is preliminary data.</text>
</comment>
<gene>
    <name evidence="5" type="ORF">HaLaN_23273</name>
</gene>
<keyword evidence="2" id="KW-0963">Cytoplasm</keyword>
<comment type="subcellular location">
    <subcellularLocation>
        <location evidence="1">Cytoplasm</location>
    </subcellularLocation>
</comment>
<evidence type="ECO:0000256" key="1">
    <source>
        <dbReference type="ARBA" id="ARBA00004496"/>
    </source>
</evidence>
<dbReference type="EMBL" id="BLLF01002783">
    <property type="protein sequence ID" value="GFH25331.1"/>
    <property type="molecule type" value="Genomic_DNA"/>
</dbReference>
<evidence type="ECO:0000256" key="4">
    <source>
        <dbReference type="SAM" id="MobiDB-lite"/>
    </source>
</evidence>
<dbReference type="InterPro" id="IPR036322">
    <property type="entry name" value="WD40_repeat_dom_sf"/>
</dbReference>
<dbReference type="GO" id="GO:0071013">
    <property type="term" value="C:catalytic step 2 spliceosome"/>
    <property type="evidence" value="ECO:0007669"/>
    <property type="project" value="TreeGrafter"/>
</dbReference>
<evidence type="ECO:0000313" key="6">
    <source>
        <dbReference type="Proteomes" id="UP000485058"/>
    </source>
</evidence>
<dbReference type="SUPFAM" id="SSF50978">
    <property type="entry name" value="WD40 repeat-like"/>
    <property type="match status" value="1"/>
</dbReference>
<dbReference type="InterPro" id="IPR001680">
    <property type="entry name" value="WD40_rpt"/>
</dbReference>
<dbReference type="GO" id="GO:0000398">
    <property type="term" value="P:mRNA splicing, via spliceosome"/>
    <property type="evidence" value="ECO:0007669"/>
    <property type="project" value="TreeGrafter"/>
</dbReference>
<dbReference type="PANTHER" id="PTHR22842">
    <property type="entry name" value="WD40 REPEAT PROTEIN"/>
    <property type="match status" value="1"/>
</dbReference>
<evidence type="ECO:0000313" key="5">
    <source>
        <dbReference type="EMBL" id="GFH25331.1"/>
    </source>
</evidence>
<proteinExistence type="inferred from homology"/>
<dbReference type="InterPro" id="IPR015943">
    <property type="entry name" value="WD40/YVTN_repeat-like_dom_sf"/>
</dbReference>
<protein>
    <submittedName>
        <fullName evidence="5">WD_REPEATS_REGION domain-containing protein</fullName>
    </submittedName>
</protein>
<feature type="non-terminal residue" evidence="5">
    <location>
        <position position="207"/>
    </location>
</feature>
<name>A0A699ZSL8_HAELA</name>
<dbReference type="AlphaFoldDB" id="A0A699ZSL8"/>
<dbReference type="GO" id="GO:0005737">
    <property type="term" value="C:cytoplasm"/>
    <property type="evidence" value="ECO:0007669"/>
    <property type="project" value="UniProtKB-SubCell"/>
</dbReference>
<keyword evidence="6" id="KW-1185">Reference proteome</keyword>
<dbReference type="SMART" id="SM00320">
    <property type="entry name" value="WD40"/>
    <property type="match status" value="4"/>
</dbReference>
<evidence type="ECO:0000256" key="3">
    <source>
        <dbReference type="ARBA" id="ARBA00038145"/>
    </source>
</evidence>
<dbReference type="Pfam" id="PF00400">
    <property type="entry name" value="WD40"/>
    <property type="match status" value="2"/>
</dbReference>
<dbReference type="Proteomes" id="UP000485058">
    <property type="component" value="Unassembled WGS sequence"/>
</dbReference>
<evidence type="ECO:0000256" key="2">
    <source>
        <dbReference type="ARBA" id="ARBA00022490"/>
    </source>
</evidence>
<accession>A0A699ZSL8</accession>
<feature type="region of interest" description="Disordered" evidence="4">
    <location>
        <begin position="36"/>
        <end position="55"/>
    </location>
</feature>
<dbReference type="InterPro" id="IPR051980">
    <property type="entry name" value="WD_repeat_MORG1"/>
</dbReference>
<reference evidence="5 6" key="1">
    <citation type="submission" date="2020-02" db="EMBL/GenBank/DDBJ databases">
        <title>Draft genome sequence of Haematococcus lacustris strain NIES-144.</title>
        <authorList>
            <person name="Morimoto D."/>
            <person name="Nakagawa S."/>
            <person name="Yoshida T."/>
            <person name="Sawayama S."/>
        </authorList>
    </citation>
    <scope>NUCLEOTIDE SEQUENCE [LARGE SCALE GENOMIC DNA]</scope>
    <source>
        <strain evidence="5 6">NIES-144</strain>
    </source>
</reference>
<dbReference type="PANTHER" id="PTHR22842:SF3">
    <property type="entry name" value="WD REPEAT DOMAIN-CONTAINING PROTEIN 83"/>
    <property type="match status" value="1"/>
</dbReference>
<sequence length="207" mass="22595">MFIQTMSIQTNYNRQPSQASISFAERRHNVHTGALSRTLHDHKKTEEDAASGEGEKCTTVPVAMGSWDNTVRVWSREEGENGPGFECVNVLRYDGRVGSVTARGGHLLVSAGVEVLVHDLGTGQVLRKFQNLHTGHVNCLEGSHSGHMLFTGSRDGLLLAHDLRMRDPTSTLWHFKASVHSLALEDPWLACSTGDGGVVLLNTEVAL</sequence>